<dbReference type="AlphaFoldDB" id="A0A7W8ET91"/>
<sequence length="375" mass="41944">MHADKTPQYAKLKAGVTGKDLLEAVVRSGYPLQATVAETLKEAAPKGRWRGEIQEEWAYVDRDSGQVRALDVFADIPLSHSAEKEGEFQTRAKLNTLIECKQSELPYVFFLRHDPPQDSTAFPEIVGTAGPDVRVFPSLGSDGTGPDFSYLMSVHDALACHEFEIFDNPPFHAISLTKAARHRGGKLELTGEDAYRSLTLPLLKAADHLIGVSDSRDRKSNPIRFIAPFAVLDAPMIGTVRHEGRNVFLALPWVRMSYLEPFNDREAWNQASSRVRYFDVVHASCLEKYLHVLFDGIQKAADRAMECGPQLKEGVAVIDNGEEYSPLKSLEEDRRQYLDWEPAGRIFRQSDGHALGFLEGAEFGEEDILTIGWNL</sequence>
<dbReference type="RefSeq" id="WP_150513030.1">
    <property type="nucleotide sequence ID" value="NZ_BMSQ01000001.1"/>
</dbReference>
<name>A0A7W8ET91_STRST</name>
<accession>A0A7W8ET91</accession>
<proteinExistence type="predicted"/>
<comment type="caution">
    <text evidence="1">The sequence shown here is derived from an EMBL/GenBank/DDBJ whole genome shotgun (WGS) entry which is preliminary data.</text>
</comment>
<evidence type="ECO:0000313" key="1">
    <source>
        <dbReference type="EMBL" id="MBB5104547.1"/>
    </source>
</evidence>
<keyword evidence="2" id="KW-1185">Reference proteome</keyword>
<dbReference type="Proteomes" id="UP000549009">
    <property type="component" value="Unassembled WGS sequence"/>
</dbReference>
<gene>
    <name evidence="1" type="ORF">FHS40_003631</name>
</gene>
<reference evidence="1 2" key="1">
    <citation type="submission" date="2020-08" db="EMBL/GenBank/DDBJ databases">
        <title>Genomic Encyclopedia of Type Strains, Phase III (KMG-III): the genomes of soil and plant-associated and newly described type strains.</title>
        <authorList>
            <person name="Whitman W."/>
        </authorList>
    </citation>
    <scope>NUCLEOTIDE SEQUENCE [LARGE SCALE GENOMIC DNA]</scope>
    <source>
        <strain evidence="1 2">CECT 3146</strain>
    </source>
</reference>
<dbReference type="OrthoDB" id="4100879at2"/>
<evidence type="ECO:0000313" key="2">
    <source>
        <dbReference type="Proteomes" id="UP000549009"/>
    </source>
</evidence>
<dbReference type="EMBL" id="JACHJD010000005">
    <property type="protein sequence ID" value="MBB5104547.1"/>
    <property type="molecule type" value="Genomic_DNA"/>
</dbReference>
<organism evidence="1 2">
    <name type="scientific">Streptomyces spectabilis</name>
    <dbReference type="NCBI Taxonomy" id="68270"/>
    <lineage>
        <taxon>Bacteria</taxon>
        <taxon>Bacillati</taxon>
        <taxon>Actinomycetota</taxon>
        <taxon>Actinomycetes</taxon>
        <taxon>Kitasatosporales</taxon>
        <taxon>Streptomycetaceae</taxon>
        <taxon>Streptomyces</taxon>
    </lineage>
</organism>
<protein>
    <submittedName>
        <fullName evidence="1">Uncharacterized protein</fullName>
    </submittedName>
</protein>